<dbReference type="EMBL" id="GELH01000886">
    <property type="protein sequence ID" value="JAS03386.1"/>
    <property type="molecule type" value="Transcribed_RNA"/>
</dbReference>
<proteinExistence type="predicted"/>
<sequence>MQTEQEMINDRTRYELSETARKINALPAHNGKIGSQSAMVSFSTYKRTTLQTTVKDERMFLRRYDLTMVEVTTIQRVFSRFQSMVRTTSSSAF</sequence>
<name>A0A194ALQ6_PINFU</name>
<dbReference type="EMBL" id="GELH01000885">
    <property type="protein sequence ID" value="JAS03387.1"/>
    <property type="molecule type" value="Transcribed_RNA"/>
</dbReference>
<evidence type="ECO:0000313" key="1">
    <source>
        <dbReference type="EMBL" id="JAS03387.1"/>
    </source>
</evidence>
<organism evidence="1">
    <name type="scientific">Pinctada fucata</name>
    <name type="common">Akoya pearl oyster</name>
    <name type="synonym">Pinctada imbricata fucata</name>
    <dbReference type="NCBI Taxonomy" id="50426"/>
    <lineage>
        <taxon>Eukaryota</taxon>
        <taxon>Metazoa</taxon>
        <taxon>Spiralia</taxon>
        <taxon>Lophotrochozoa</taxon>
        <taxon>Mollusca</taxon>
        <taxon>Bivalvia</taxon>
        <taxon>Autobranchia</taxon>
        <taxon>Pteriomorphia</taxon>
        <taxon>Pterioida</taxon>
        <taxon>Pterioidea</taxon>
        <taxon>Pteriidae</taxon>
        <taxon>Pinctada</taxon>
    </lineage>
</organism>
<accession>A0A194ALQ6</accession>
<dbReference type="AlphaFoldDB" id="A0A194ALQ6"/>
<protein>
    <submittedName>
        <fullName evidence="1">Uncharacterized protein</fullName>
    </submittedName>
</protein>
<reference evidence="1" key="1">
    <citation type="submission" date="2016-03" db="EMBL/GenBank/DDBJ databases">
        <authorList>
            <person name="Ploux O."/>
        </authorList>
    </citation>
    <scope>NUCLEOTIDE SEQUENCE</scope>
    <source>
        <tissue evidence="1">Mantle</tissue>
    </source>
</reference>